<dbReference type="Pfam" id="PF04145">
    <property type="entry name" value="Ctr"/>
    <property type="match status" value="2"/>
</dbReference>
<keyword evidence="4" id="KW-0813">Transport</keyword>
<keyword evidence="3 4" id="KW-0472">Membrane</keyword>
<dbReference type="PANTHER" id="PTHR12483">
    <property type="entry name" value="SOLUTE CARRIER FAMILY 31 COPPER TRANSPORTERS"/>
    <property type="match status" value="1"/>
</dbReference>
<evidence type="ECO:0000256" key="1">
    <source>
        <dbReference type="ARBA" id="ARBA00022692"/>
    </source>
</evidence>
<proteinExistence type="inferred from homology"/>
<keyword evidence="4" id="KW-0186">Copper</keyword>
<comment type="similarity">
    <text evidence="4">Belongs to the copper transporter (Ctr) (TC 1.A.56) family. SLC31A subfamily.</text>
</comment>
<evidence type="ECO:0000256" key="3">
    <source>
        <dbReference type="ARBA" id="ARBA00023136"/>
    </source>
</evidence>
<sequence length="145" mass="16672">MDMDDMDMTMDMGNSTMAPMKMDPMWMWFHTDIDDMVLFHFWQIHDVGTMIYSCAIILLAGVLLEFLKLARHLVDKRFPHRAGSSYAEKFFSVGHLLQTALFGVQMVWSYLCMLVFMTFSVWLGASLIIGIVLGFFLFGAKLPSH</sequence>
<protein>
    <recommendedName>
        <fullName evidence="4">Copper transport protein</fullName>
    </recommendedName>
</protein>
<feature type="transmembrane region" description="Helical" evidence="4">
    <location>
        <begin position="114"/>
        <end position="138"/>
    </location>
</feature>
<feature type="transmembrane region" description="Helical" evidence="4">
    <location>
        <begin position="90"/>
        <end position="108"/>
    </location>
</feature>
<keyword evidence="4" id="KW-0187">Copper transport</keyword>
<dbReference type="GO" id="GO:0005375">
    <property type="term" value="F:copper ion transmembrane transporter activity"/>
    <property type="evidence" value="ECO:0007669"/>
    <property type="project" value="UniProtKB-UniRule"/>
</dbReference>
<dbReference type="InterPro" id="IPR007274">
    <property type="entry name" value="Cop_transporter"/>
</dbReference>
<organism evidence="5 6">
    <name type="scientific">Pristionchus mayeri</name>
    <dbReference type="NCBI Taxonomy" id="1317129"/>
    <lineage>
        <taxon>Eukaryota</taxon>
        <taxon>Metazoa</taxon>
        <taxon>Ecdysozoa</taxon>
        <taxon>Nematoda</taxon>
        <taxon>Chromadorea</taxon>
        <taxon>Rhabditida</taxon>
        <taxon>Rhabditina</taxon>
        <taxon>Diplogasteromorpha</taxon>
        <taxon>Diplogasteroidea</taxon>
        <taxon>Neodiplogasteridae</taxon>
        <taxon>Pristionchus</taxon>
    </lineage>
</organism>
<feature type="transmembrane region" description="Helical" evidence="4">
    <location>
        <begin position="50"/>
        <end position="69"/>
    </location>
</feature>
<keyword evidence="6" id="KW-1185">Reference proteome</keyword>
<dbReference type="GO" id="GO:0016020">
    <property type="term" value="C:membrane"/>
    <property type="evidence" value="ECO:0007669"/>
    <property type="project" value="UniProtKB-SubCell"/>
</dbReference>
<evidence type="ECO:0000256" key="4">
    <source>
        <dbReference type="RuleBase" id="RU367022"/>
    </source>
</evidence>
<keyword evidence="1 4" id="KW-0812">Transmembrane</keyword>
<reference evidence="6" key="1">
    <citation type="submission" date="2022-10" db="EMBL/GenBank/DDBJ databases">
        <title>Genome assembly of Pristionchus species.</title>
        <authorList>
            <person name="Yoshida K."/>
            <person name="Sommer R.J."/>
        </authorList>
    </citation>
    <scope>NUCLEOTIDE SEQUENCE [LARGE SCALE GENOMIC DNA]</scope>
    <source>
        <strain evidence="6">RS5460</strain>
    </source>
</reference>
<evidence type="ECO:0000313" key="5">
    <source>
        <dbReference type="EMBL" id="GMR40256.1"/>
    </source>
</evidence>
<comment type="subcellular location">
    <subcellularLocation>
        <location evidence="4">Membrane</location>
        <topology evidence="4">Multi-pass membrane protein</topology>
    </subcellularLocation>
</comment>
<dbReference type="EMBL" id="BTRK01000003">
    <property type="protein sequence ID" value="GMR40256.1"/>
    <property type="molecule type" value="Genomic_DNA"/>
</dbReference>
<accession>A0AAN4ZJL6</accession>
<dbReference type="Proteomes" id="UP001328107">
    <property type="component" value="Unassembled WGS sequence"/>
</dbReference>
<dbReference type="AlphaFoldDB" id="A0AAN4ZJL6"/>
<gene>
    <name evidence="5" type="ORF">PMAYCL1PPCAC_10451</name>
</gene>
<keyword evidence="2 4" id="KW-1133">Transmembrane helix</keyword>
<keyword evidence="4" id="KW-0406">Ion transport</keyword>
<dbReference type="PANTHER" id="PTHR12483:SF115">
    <property type="entry name" value="COPPER TRANSPORT PROTEIN"/>
    <property type="match status" value="1"/>
</dbReference>
<evidence type="ECO:0000256" key="2">
    <source>
        <dbReference type="ARBA" id="ARBA00022989"/>
    </source>
</evidence>
<evidence type="ECO:0000313" key="6">
    <source>
        <dbReference type="Proteomes" id="UP001328107"/>
    </source>
</evidence>
<comment type="caution">
    <text evidence="5">The sequence shown here is derived from an EMBL/GenBank/DDBJ whole genome shotgun (WGS) entry which is preliminary data.</text>
</comment>
<name>A0AAN4ZJL6_9BILA</name>